<sequence length="117" mass="12459">MEVAIISRNGVPKSGLSGVRSPAAWVMLVPFARRKGGSWLSVSRKRGGESRQGFQIPLKIDICGATAEGEGSPRQLPGNFPDNAVADLCFCHKLLISLRINSGKASDALSRHASQLC</sequence>
<evidence type="ECO:0000313" key="2">
    <source>
        <dbReference type="Proteomes" id="UP000001748"/>
    </source>
</evidence>
<gene>
    <name evidence="1" type="ordered locus">BMEA_A0370</name>
</gene>
<dbReference type="AlphaFoldDB" id="C0RH48"/>
<name>C0RH48_BRUMB</name>
<dbReference type="EMBL" id="CP001488">
    <property type="protein sequence ID" value="ACO00156.1"/>
    <property type="molecule type" value="Genomic_DNA"/>
</dbReference>
<evidence type="ECO:0000313" key="1">
    <source>
        <dbReference type="EMBL" id="ACO00156.1"/>
    </source>
</evidence>
<dbReference type="Proteomes" id="UP000001748">
    <property type="component" value="Chromosome I"/>
</dbReference>
<protein>
    <submittedName>
        <fullName evidence="1">Uncharacterized protein</fullName>
    </submittedName>
</protein>
<dbReference type="KEGG" id="bmi:BMEA_A0370"/>
<dbReference type="RefSeq" id="WP_004686608.1">
    <property type="nucleotide sequence ID" value="NC_012441.1"/>
</dbReference>
<reference evidence="2" key="1">
    <citation type="submission" date="2009-03" db="EMBL/GenBank/DDBJ databases">
        <title>Brucella melitensis ATCC 23457 whole genome shotgun sequencing project.</title>
        <authorList>
            <person name="Setubal J.C."/>
            <person name="Boyle S."/>
            <person name="Crasta O.R."/>
            <person name="Gillespie J.J."/>
            <person name="Kenyon R.W."/>
            <person name="Lu J."/>
            <person name="Mane S."/>
            <person name="Nagrani S."/>
            <person name="Shallom J.M."/>
            <person name="Shallom S."/>
            <person name="Shukla M."/>
            <person name="Snyder E.E."/>
            <person name="Sobral B.W."/>
            <person name="Wattam A.R."/>
            <person name="Will R."/>
            <person name="Williams K."/>
            <person name="Yoo H."/>
            <person name="Munk C."/>
            <person name="Tapia R."/>
            <person name="Han C."/>
            <person name="Detter J.C."/>
            <person name="Bruce D."/>
            <person name="Brettin T.S."/>
        </authorList>
    </citation>
    <scope>NUCLEOTIDE SEQUENCE [LARGE SCALE GENOMIC DNA]</scope>
    <source>
        <strain evidence="2">ATCC 23457</strain>
    </source>
</reference>
<organism evidence="1 2">
    <name type="scientific">Brucella melitensis biotype 2 (strain ATCC 23457)</name>
    <dbReference type="NCBI Taxonomy" id="546272"/>
    <lineage>
        <taxon>Bacteria</taxon>
        <taxon>Pseudomonadati</taxon>
        <taxon>Pseudomonadota</taxon>
        <taxon>Alphaproteobacteria</taxon>
        <taxon>Hyphomicrobiales</taxon>
        <taxon>Brucellaceae</taxon>
        <taxon>Brucella/Ochrobactrum group</taxon>
        <taxon>Brucella</taxon>
    </lineage>
</organism>
<dbReference type="HOGENOM" id="CLU_2092139_0_0_5"/>
<accession>C0RH48</accession>
<proteinExistence type="predicted"/>